<comment type="caution">
    <text evidence="2">The sequence shown here is derived from an EMBL/GenBank/DDBJ whole genome shotgun (WGS) entry which is preliminary data.</text>
</comment>
<evidence type="ECO:0000256" key="1">
    <source>
        <dbReference type="SAM" id="Phobius"/>
    </source>
</evidence>
<evidence type="ECO:0000313" key="2">
    <source>
        <dbReference type="EMBL" id="SCB91007.1"/>
    </source>
</evidence>
<keyword evidence="1" id="KW-1133">Transmembrane helix</keyword>
<proteinExistence type="predicted"/>
<accession>A0AB37YKW6</accession>
<name>A0AB37YKW6_9BACI</name>
<organism evidence="2 3">
    <name type="scientific">Bacillus wiedmannii</name>
    <dbReference type="NCBI Taxonomy" id="1890302"/>
    <lineage>
        <taxon>Bacteria</taxon>
        <taxon>Bacillati</taxon>
        <taxon>Bacillota</taxon>
        <taxon>Bacilli</taxon>
        <taxon>Bacillales</taxon>
        <taxon>Bacillaceae</taxon>
        <taxon>Bacillus</taxon>
        <taxon>Bacillus cereus group</taxon>
    </lineage>
</organism>
<evidence type="ECO:0000313" key="3">
    <source>
        <dbReference type="Proteomes" id="UP000195728"/>
    </source>
</evidence>
<sequence length="32" mass="3592">MFNWTTPEDVIVGILFLGIIAIATRCTINQIQ</sequence>
<gene>
    <name evidence="2" type="ORF">BC10311_00693</name>
</gene>
<keyword evidence="1" id="KW-0812">Transmembrane</keyword>
<feature type="transmembrane region" description="Helical" evidence="1">
    <location>
        <begin position="12"/>
        <end position="28"/>
    </location>
</feature>
<dbReference type="EMBL" id="FMBG01000010">
    <property type="protein sequence ID" value="SCB91007.1"/>
    <property type="molecule type" value="Genomic_DNA"/>
</dbReference>
<dbReference type="AlphaFoldDB" id="A0AB37YKW6"/>
<keyword evidence="1" id="KW-0472">Membrane</keyword>
<protein>
    <submittedName>
        <fullName evidence="2">Uncharacterized protein</fullName>
    </submittedName>
</protein>
<reference evidence="2 3" key="1">
    <citation type="submission" date="2016-08" db="EMBL/GenBank/DDBJ databases">
        <authorList>
            <person name="Loux V."/>
            <person name="Rue O."/>
        </authorList>
    </citation>
    <scope>NUCLEOTIDE SEQUENCE [LARGE SCALE GENOMIC DNA]</scope>
    <source>
        <strain evidence="2 3">WSBC_10311</strain>
    </source>
</reference>
<dbReference type="Proteomes" id="UP000195728">
    <property type="component" value="Unassembled WGS sequence"/>
</dbReference>